<keyword evidence="4" id="KW-0442">Lipid degradation</keyword>
<comment type="caution">
    <text evidence="9">The sequence shown here is derived from an EMBL/GenBank/DDBJ whole genome shotgun (WGS) entry which is preliminary data.</text>
</comment>
<proteinExistence type="predicted"/>
<keyword evidence="10" id="KW-1185">Reference proteome</keyword>
<reference evidence="9 10" key="1">
    <citation type="submission" date="2019-06" db="EMBL/GenBank/DDBJ databases">
        <title>Genomic insights into carbon and energy metabolism of Deferribacter autotrophicus revealed new metabolic traits in the phylum Deferribacteres.</title>
        <authorList>
            <person name="Slobodkin A.I."/>
            <person name="Slobodkina G.B."/>
            <person name="Allioux M."/>
            <person name="Alain K."/>
            <person name="Jebbar M."/>
            <person name="Shadrin V."/>
            <person name="Kublanov I.V."/>
            <person name="Toshchakov S.V."/>
            <person name="Bonch-Osmolovskaya E.A."/>
        </authorList>
    </citation>
    <scope>NUCLEOTIDE SEQUENCE [LARGE SCALE GENOMIC DNA]</scope>
    <source>
        <strain evidence="9 10">SL50</strain>
    </source>
</reference>
<dbReference type="UniPathway" id="UPA00945">
    <property type="reaction ID" value="UER00908"/>
</dbReference>
<dbReference type="Pfam" id="PF18140">
    <property type="entry name" value="PCC_BT"/>
    <property type="match status" value="1"/>
</dbReference>
<evidence type="ECO:0000256" key="4">
    <source>
        <dbReference type="ARBA" id="ARBA00022963"/>
    </source>
</evidence>
<dbReference type="InterPro" id="IPR000089">
    <property type="entry name" value="Biotin_lipoyl"/>
</dbReference>
<dbReference type="PROSITE" id="PS00188">
    <property type="entry name" value="BIOTIN"/>
    <property type="match status" value="1"/>
</dbReference>
<dbReference type="Gene3D" id="2.40.50.100">
    <property type="match status" value="1"/>
</dbReference>
<dbReference type="Pfam" id="PF00364">
    <property type="entry name" value="Biotin_lipoyl"/>
    <property type="match status" value="1"/>
</dbReference>
<dbReference type="PROSITE" id="PS50968">
    <property type="entry name" value="BIOTINYL_LIPOYL"/>
    <property type="match status" value="1"/>
</dbReference>
<evidence type="ECO:0000256" key="7">
    <source>
        <dbReference type="ARBA" id="ARBA00049495"/>
    </source>
</evidence>
<keyword evidence="6" id="KW-0092">Biotin</keyword>
<dbReference type="Proteomes" id="UP000322876">
    <property type="component" value="Unassembled WGS sequence"/>
</dbReference>
<evidence type="ECO:0000313" key="10">
    <source>
        <dbReference type="Proteomes" id="UP000322876"/>
    </source>
</evidence>
<accession>A0A5A8F1N7</accession>
<dbReference type="AlphaFoldDB" id="A0A5A8F1N7"/>
<sequence length="177" mass="20346">MPVKRDYYVTVEGREEEIKVDLEEKEPFLYEVEIDDQKYNVDFAQINEVVYSLIIDGKSYAIEISENGNNFEVIVDGDNYKVEVLDEMKRFMKMRASAALEGRQVIEAQMPGYIWKRLKDVGDEVEEGETVMILVAMKMENEIKSPKKGVITEIFVEASEDPNESTVAIGDKLFIVE</sequence>
<dbReference type="Gene3D" id="3.30.700.30">
    <property type="match status" value="1"/>
</dbReference>
<organism evidence="9 10">
    <name type="scientific">Deferribacter autotrophicus</name>
    <dbReference type="NCBI Taxonomy" id="500465"/>
    <lineage>
        <taxon>Bacteria</taxon>
        <taxon>Pseudomonadati</taxon>
        <taxon>Deferribacterota</taxon>
        <taxon>Deferribacteres</taxon>
        <taxon>Deferribacterales</taxon>
        <taxon>Deferribacteraceae</taxon>
        <taxon>Deferribacter</taxon>
    </lineage>
</organism>
<comment type="pathway">
    <text evidence="1">Metabolic intermediate metabolism; propanoyl-CoA degradation; succinyl-CoA from propanoyl-CoA: step 1/3.</text>
</comment>
<dbReference type="GO" id="GO:0004658">
    <property type="term" value="F:propionyl-CoA carboxylase activity"/>
    <property type="evidence" value="ECO:0007669"/>
    <property type="project" value="UniProtKB-EC"/>
</dbReference>
<dbReference type="EC" id="6.4.1.3" evidence="2"/>
<evidence type="ECO:0000256" key="3">
    <source>
        <dbReference type="ARBA" id="ARBA00022842"/>
    </source>
</evidence>
<dbReference type="RefSeq" id="WP_149267010.1">
    <property type="nucleotide sequence ID" value="NZ_VFJB01000008.1"/>
</dbReference>
<gene>
    <name evidence="9" type="ORF">FHQ18_09835</name>
</gene>
<dbReference type="InterPro" id="IPR011053">
    <property type="entry name" value="Single_hybrid_motif"/>
</dbReference>
<dbReference type="PANTHER" id="PTHR45266:SF3">
    <property type="entry name" value="OXALOACETATE DECARBOXYLASE ALPHA CHAIN"/>
    <property type="match status" value="1"/>
</dbReference>
<protein>
    <recommendedName>
        <fullName evidence="2">propionyl-CoA carboxylase</fullName>
        <ecNumber evidence="2">6.4.1.3</ecNumber>
    </recommendedName>
</protein>
<dbReference type="SUPFAM" id="SSF51230">
    <property type="entry name" value="Single hybrid motif"/>
    <property type="match status" value="1"/>
</dbReference>
<dbReference type="CDD" id="cd06850">
    <property type="entry name" value="biotinyl_domain"/>
    <property type="match status" value="1"/>
</dbReference>
<dbReference type="EMBL" id="VFJB01000008">
    <property type="protein sequence ID" value="KAA0257337.1"/>
    <property type="molecule type" value="Genomic_DNA"/>
</dbReference>
<dbReference type="OrthoDB" id="9812676at2"/>
<name>A0A5A8F1N7_9BACT</name>
<evidence type="ECO:0000259" key="8">
    <source>
        <dbReference type="PROSITE" id="PS50968"/>
    </source>
</evidence>
<dbReference type="InterPro" id="IPR050709">
    <property type="entry name" value="Biotin_Carboxyl_Carrier/Decarb"/>
</dbReference>
<comment type="catalytic activity">
    <reaction evidence="7">
        <text>propanoyl-CoA + hydrogencarbonate + ATP = (S)-methylmalonyl-CoA + ADP + phosphate + H(+)</text>
        <dbReference type="Rhea" id="RHEA:23720"/>
        <dbReference type="ChEBI" id="CHEBI:15378"/>
        <dbReference type="ChEBI" id="CHEBI:17544"/>
        <dbReference type="ChEBI" id="CHEBI:30616"/>
        <dbReference type="ChEBI" id="CHEBI:43474"/>
        <dbReference type="ChEBI" id="CHEBI:57327"/>
        <dbReference type="ChEBI" id="CHEBI:57392"/>
        <dbReference type="ChEBI" id="CHEBI:456216"/>
        <dbReference type="EC" id="6.4.1.3"/>
    </reaction>
    <physiologicalReaction direction="left-to-right" evidence="7">
        <dbReference type="Rhea" id="RHEA:23721"/>
    </physiologicalReaction>
</comment>
<feature type="domain" description="Lipoyl-binding" evidence="8">
    <location>
        <begin position="97"/>
        <end position="177"/>
    </location>
</feature>
<dbReference type="GO" id="GO:0016042">
    <property type="term" value="P:lipid catabolic process"/>
    <property type="evidence" value="ECO:0007669"/>
    <property type="project" value="UniProtKB-KW"/>
</dbReference>
<evidence type="ECO:0000256" key="1">
    <source>
        <dbReference type="ARBA" id="ARBA00005060"/>
    </source>
</evidence>
<evidence type="ECO:0000256" key="6">
    <source>
        <dbReference type="ARBA" id="ARBA00023267"/>
    </source>
</evidence>
<keyword evidence="3" id="KW-0460">Magnesium</keyword>
<dbReference type="InterPro" id="IPR041265">
    <property type="entry name" value="PCC_BT"/>
</dbReference>
<dbReference type="InterPro" id="IPR001882">
    <property type="entry name" value="Biotin_BS"/>
</dbReference>
<evidence type="ECO:0000256" key="5">
    <source>
        <dbReference type="ARBA" id="ARBA00023211"/>
    </source>
</evidence>
<dbReference type="PANTHER" id="PTHR45266">
    <property type="entry name" value="OXALOACETATE DECARBOXYLASE ALPHA CHAIN"/>
    <property type="match status" value="1"/>
</dbReference>
<evidence type="ECO:0000313" key="9">
    <source>
        <dbReference type="EMBL" id="KAA0257337.1"/>
    </source>
</evidence>
<keyword evidence="5" id="KW-0464">Manganese</keyword>
<evidence type="ECO:0000256" key="2">
    <source>
        <dbReference type="ARBA" id="ARBA00013050"/>
    </source>
</evidence>
<keyword evidence="4" id="KW-0443">Lipid metabolism</keyword>